<evidence type="ECO:0008006" key="3">
    <source>
        <dbReference type="Google" id="ProtNLM"/>
    </source>
</evidence>
<sequence length="29" mass="3017">MSNKDAFSLGLMTGALLILAVFVVSMVTS</sequence>
<organism evidence="2">
    <name type="scientific">marine sediment metagenome</name>
    <dbReference type="NCBI Taxonomy" id="412755"/>
    <lineage>
        <taxon>unclassified sequences</taxon>
        <taxon>metagenomes</taxon>
        <taxon>ecological metagenomes</taxon>
    </lineage>
</organism>
<keyword evidence="1" id="KW-0472">Membrane</keyword>
<dbReference type="EMBL" id="LAZR01002883">
    <property type="protein sequence ID" value="KKN24437.1"/>
    <property type="molecule type" value="Genomic_DNA"/>
</dbReference>
<protein>
    <recommendedName>
        <fullName evidence="3">YnhF family membrane protein</fullName>
    </recommendedName>
</protein>
<evidence type="ECO:0000256" key="1">
    <source>
        <dbReference type="SAM" id="Phobius"/>
    </source>
</evidence>
<proteinExistence type="predicted"/>
<dbReference type="AlphaFoldDB" id="A0A0F9PIX1"/>
<keyword evidence="1" id="KW-1133">Transmembrane helix</keyword>
<feature type="transmembrane region" description="Helical" evidence="1">
    <location>
        <begin position="6"/>
        <end position="27"/>
    </location>
</feature>
<accession>A0A0F9PIX1</accession>
<evidence type="ECO:0000313" key="2">
    <source>
        <dbReference type="EMBL" id="KKN24437.1"/>
    </source>
</evidence>
<name>A0A0F9PIX1_9ZZZZ</name>
<comment type="caution">
    <text evidence="2">The sequence shown here is derived from an EMBL/GenBank/DDBJ whole genome shotgun (WGS) entry which is preliminary data.</text>
</comment>
<reference evidence="2" key="1">
    <citation type="journal article" date="2015" name="Nature">
        <title>Complex archaea that bridge the gap between prokaryotes and eukaryotes.</title>
        <authorList>
            <person name="Spang A."/>
            <person name="Saw J.H."/>
            <person name="Jorgensen S.L."/>
            <person name="Zaremba-Niedzwiedzka K."/>
            <person name="Martijn J."/>
            <person name="Lind A.E."/>
            <person name="van Eijk R."/>
            <person name="Schleper C."/>
            <person name="Guy L."/>
            <person name="Ettema T.J."/>
        </authorList>
    </citation>
    <scope>NUCLEOTIDE SEQUENCE</scope>
</reference>
<gene>
    <name evidence="2" type="ORF">LCGC14_0895070</name>
</gene>
<keyword evidence="1" id="KW-0812">Transmembrane</keyword>